<name>A0AAV6NIK7_9ROSI</name>
<evidence type="ECO:0000313" key="2">
    <source>
        <dbReference type="EMBL" id="KAG6597337.1"/>
    </source>
</evidence>
<proteinExistence type="predicted"/>
<evidence type="ECO:0000313" key="3">
    <source>
        <dbReference type="Proteomes" id="UP000685013"/>
    </source>
</evidence>
<feature type="non-terminal residue" evidence="2">
    <location>
        <position position="1"/>
    </location>
</feature>
<feature type="compositionally biased region" description="Polar residues" evidence="1">
    <location>
        <begin position="20"/>
        <end position="30"/>
    </location>
</feature>
<dbReference type="EMBL" id="JAGKQH010000006">
    <property type="protein sequence ID" value="KAG6597337.1"/>
    <property type="molecule type" value="Genomic_DNA"/>
</dbReference>
<comment type="caution">
    <text evidence="2">The sequence shown here is derived from an EMBL/GenBank/DDBJ whole genome shotgun (WGS) entry which is preliminary data.</text>
</comment>
<sequence>MTTTTLPVSFPGNRVPCPSPRSTANPNTPLQIPPSSPINCCGAPVRTPGSPALHSSSSLCRSSSRWIADSSSMNSSCSRLPCSVPPPCRFKSDLRSSVADAEMVSSVLYSRGSFLL</sequence>
<protein>
    <submittedName>
        <fullName evidence="2">Uncharacterized protein</fullName>
    </submittedName>
</protein>
<reference evidence="2 3" key="1">
    <citation type="journal article" date="2021" name="Hortic Res">
        <title>The domestication of Cucurbita argyrosperma as revealed by the genome of its wild relative.</title>
        <authorList>
            <person name="Barrera-Redondo J."/>
            <person name="Sanchez-de la Vega G."/>
            <person name="Aguirre-Liguori J.A."/>
            <person name="Castellanos-Morales G."/>
            <person name="Gutierrez-Guerrero Y.T."/>
            <person name="Aguirre-Dugua X."/>
            <person name="Aguirre-Planter E."/>
            <person name="Tenaillon M.I."/>
            <person name="Lira-Saade R."/>
            <person name="Eguiarte L.E."/>
        </authorList>
    </citation>
    <scope>NUCLEOTIDE SEQUENCE [LARGE SCALE GENOMIC DNA]</scope>
    <source>
        <strain evidence="2">JBR-2021</strain>
    </source>
</reference>
<accession>A0AAV6NIK7</accession>
<keyword evidence="3" id="KW-1185">Reference proteome</keyword>
<feature type="region of interest" description="Disordered" evidence="1">
    <location>
        <begin position="1"/>
        <end position="31"/>
    </location>
</feature>
<dbReference type="AlphaFoldDB" id="A0AAV6NIK7"/>
<dbReference type="Proteomes" id="UP000685013">
    <property type="component" value="Chromosome 6"/>
</dbReference>
<gene>
    <name evidence="2" type="ORF">SDJN03_10517</name>
</gene>
<organism evidence="2 3">
    <name type="scientific">Cucurbita argyrosperma subsp. sororia</name>
    <dbReference type="NCBI Taxonomy" id="37648"/>
    <lineage>
        <taxon>Eukaryota</taxon>
        <taxon>Viridiplantae</taxon>
        <taxon>Streptophyta</taxon>
        <taxon>Embryophyta</taxon>
        <taxon>Tracheophyta</taxon>
        <taxon>Spermatophyta</taxon>
        <taxon>Magnoliopsida</taxon>
        <taxon>eudicotyledons</taxon>
        <taxon>Gunneridae</taxon>
        <taxon>Pentapetalae</taxon>
        <taxon>rosids</taxon>
        <taxon>fabids</taxon>
        <taxon>Cucurbitales</taxon>
        <taxon>Cucurbitaceae</taxon>
        <taxon>Cucurbiteae</taxon>
        <taxon>Cucurbita</taxon>
    </lineage>
</organism>
<evidence type="ECO:0000256" key="1">
    <source>
        <dbReference type="SAM" id="MobiDB-lite"/>
    </source>
</evidence>